<sequence>MKKYVFLFFLFVIISFPLFHSEVFGHGNPGIDRAPPIDFESRNVTVEARMNPSDMTVGDFSNAFMKITFLDVDTGKAFRQVTYSVDVYKKGELLARNNFYAEDGTTTIDIRPNSDCDKTPMWKCTKYYGIEHPIAGALYTFGQDNPVIDGPIFTNGGLYHIKVSVISADSVRSNLLHPLEFDLYVTIAQEQVFYITVPDHLIAKQ</sequence>
<accession>A0A2S2KRD0</accession>
<evidence type="ECO:0008006" key="3">
    <source>
        <dbReference type="Google" id="ProtNLM"/>
    </source>
</evidence>
<dbReference type="Proteomes" id="UP000245829">
    <property type="component" value="Unassembled WGS sequence"/>
</dbReference>
<dbReference type="GeneID" id="76208650"/>
<keyword evidence="2" id="KW-1185">Reference proteome</keyword>
<evidence type="ECO:0000313" key="1">
    <source>
        <dbReference type="EMBL" id="GBH34226.1"/>
    </source>
</evidence>
<dbReference type="OrthoDB" id="6288at2157"/>
<reference evidence="1 2" key="1">
    <citation type="submission" date="2018-05" db="EMBL/GenBank/DDBJ databases">
        <title>genome sequencing of Nitrosopumilus sp. NM25.</title>
        <authorList>
            <person name="Mori K."/>
            <person name="Nakagawa T."/>
        </authorList>
    </citation>
    <scope>NUCLEOTIDE SEQUENCE [LARGE SCALE GENOMIC DNA]</scope>
    <source>
        <strain evidence="1 2">NM25</strain>
    </source>
</reference>
<dbReference type="EMBL" id="BGKI01000004">
    <property type="protein sequence ID" value="GBH34226.1"/>
    <property type="molecule type" value="Genomic_DNA"/>
</dbReference>
<protein>
    <recommendedName>
        <fullName evidence="3">Peptidase</fullName>
    </recommendedName>
</protein>
<evidence type="ECO:0000313" key="2">
    <source>
        <dbReference type="Proteomes" id="UP000245829"/>
    </source>
</evidence>
<dbReference type="AlphaFoldDB" id="A0A2S2KRD0"/>
<dbReference type="RefSeq" id="WP_146195993.1">
    <property type="nucleotide sequence ID" value="NZ_AP026695.1"/>
</dbReference>
<proteinExistence type="predicted"/>
<gene>
    <name evidence="1" type="ORF">NZNM25_10170</name>
</gene>
<organism evidence="1 2">
    <name type="scientific">Nitrosopumilus zosterae</name>
    <dbReference type="NCBI Taxonomy" id="718286"/>
    <lineage>
        <taxon>Archaea</taxon>
        <taxon>Nitrososphaerota</taxon>
        <taxon>Nitrososphaeria</taxon>
        <taxon>Nitrosopumilales</taxon>
        <taxon>Nitrosopumilaceae</taxon>
        <taxon>Nitrosopumilus</taxon>
    </lineage>
</organism>
<comment type="caution">
    <text evidence="1">The sequence shown here is derived from an EMBL/GenBank/DDBJ whole genome shotgun (WGS) entry which is preliminary data.</text>
</comment>
<name>A0A2S2KRD0_9ARCH</name>